<dbReference type="Pfam" id="PF00196">
    <property type="entry name" value="GerE"/>
    <property type="match status" value="1"/>
</dbReference>
<protein>
    <submittedName>
        <fullName evidence="7">Response regulator containing a CheY-like receiver domain and an HTH DNA-binding domain</fullName>
    </submittedName>
</protein>
<proteinExistence type="predicted"/>
<evidence type="ECO:0000256" key="3">
    <source>
        <dbReference type="ARBA" id="ARBA00023015"/>
    </source>
</evidence>
<keyword evidence="4 7" id="KW-0238">DNA-binding</keyword>
<gene>
    <name evidence="7" type="ORF">SAMN02746019_00026400</name>
</gene>
<keyword evidence="3" id="KW-0805">Transcription regulation</keyword>
<dbReference type="EMBL" id="FYEK01000012">
    <property type="protein sequence ID" value="SNB60931.1"/>
    <property type="molecule type" value="Genomic_DNA"/>
</dbReference>
<dbReference type="FunFam" id="1.10.10.10:FF:000153">
    <property type="entry name" value="LuxR family transcriptional regulator"/>
    <property type="match status" value="1"/>
</dbReference>
<name>A0A212QNJ0_9CHLR</name>
<keyword evidence="5" id="KW-0804">Transcription</keyword>
<keyword evidence="8" id="KW-1185">Reference proteome</keyword>
<dbReference type="PANTHER" id="PTHR45632:SF3">
    <property type="entry name" value="KELCH-LIKE PROTEIN 32"/>
    <property type="match status" value="1"/>
</dbReference>
<evidence type="ECO:0000313" key="8">
    <source>
        <dbReference type="Proteomes" id="UP000197025"/>
    </source>
</evidence>
<feature type="domain" description="HTH luxR-type" evidence="6">
    <location>
        <begin position="11"/>
        <end position="76"/>
    </location>
</feature>
<dbReference type="InParanoid" id="A0A212QNJ0"/>
<evidence type="ECO:0000259" key="6">
    <source>
        <dbReference type="PROSITE" id="PS50043"/>
    </source>
</evidence>
<dbReference type="PROSITE" id="PS50043">
    <property type="entry name" value="HTH_LUXR_2"/>
    <property type="match status" value="1"/>
</dbReference>
<dbReference type="SMART" id="SM00612">
    <property type="entry name" value="Kelch"/>
    <property type="match status" value="4"/>
</dbReference>
<dbReference type="SMART" id="SM00421">
    <property type="entry name" value="HTH_LUXR"/>
    <property type="match status" value="1"/>
</dbReference>
<dbReference type="GO" id="GO:0006355">
    <property type="term" value="P:regulation of DNA-templated transcription"/>
    <property type="evidence" value="ECO:0007669"/>
    <property type="project" value="InterPro"/>
</dbReference>
<dbReference type="PRINTS" id="PR00038">
    <property type="entry name" value="HTHLUXR"/>
</dbReference>
<dbReference type="Pfam" id="PF24681">
    <property type="entry name" value="Kelch_KLHDC2_KLHL20_DRC7"/>
    <property type="match status" value="1"/>
</dbReference>
<dbReference type="Gene3D" id="1.10.10.10">
    <property type="entry name" value="Winged helix-like DNA-binding domain superfamily/Winged helix DNA-binding domain"/>
    <property type="match status" value="1"/>
</dbReference>
<dbReference type="SUPFAM" id="SSF46894">
    <property type="entry name" value="C-terminal effector domain of the bipartite response regulators"/>
    <property type="match status" value="1"/>
</dbReference>
<dbReference type="GO" id="GO:0003677">
    <property type="term" value="F:DNA binding"/>
    <property type="evidence" value="ECO:0007669"/>
    <property type="project" value="UniProtKB-KW"/>
</dbReference>
<dbReference type="CDD" id="cd06170">
    <property type="entry name" value="LuxR_C_like"/>
    <property type="match status" value="1"/>
</dbReference>
<accession>A0A212QNJ0</accession>
<sequence length="471" mass="51204">MWESDPQARWISPEEAGLTEREQEILRLVAQGLANKEIAYRLGISQNTVKVHLRNIFSKTNLQSRTEAAMYAVRFGLADIRPSLPEAVEAPASAFPEALSSGEAVAGPEEPTTLPEPIPAEPAGSAFAVFPLWKAAVLMAGMIMGILWALTPISARTEAPAVSFTGDQPGQGVERAGTLPRWKLVSQMPAPRARFALVRWGEELIAIAGEAPEGITDRVERFDLRQEVWRRGAPKPHPVAAVAAGVIGGRVYVPGGVNPQGQPIDRLEIYDPVSDRWSEGPALPSPLAAYALAVAEDRLYLFGGWDGRRLRGEVWMLDPARGLWQPRAPMPTPRAFAAAAALGDAIYVVGGYDGQRELAVCERYRVEADRWEPCPPLNVGRGGLALAASDGYLFALGGGWRIPLAFNERYQPGETGWVPLETPIVGTWRNLAAVAADGAIWILGGWSGELRAGLWRFTPFPFRLFLPATQR</sequence>
<reference evidence="8" key="1">
    <citation type="submission" date="2017-06" db="EMBL/GenBank/DDBJ databases">
        <authorList>
            <person name="Varghese N."/>
            <person name="Submissions S."/>
        </authorList>
    </citation>
    <scope>NUCLEOTIDE SEQUENCE [LARGE SCALE GENOMIC DNA]</scope>
    <source>
        <strain evidence="8">JAD2</strain>
    </source>
</reference>
<evidence type="ECO:0000313" key="7">
    <source>
        <dbReference type="EMBL" id="SNB60931.1"/>
    </source>
</evidence>
<dbReference type="AlphaFoldDB" id="A0A212QNJ0"/>
<evidence type="ECO:0000256" key="4">
    <source>
        <dbReference type="ARBA" id="ARBA00023125"/>
    </source>
</evidence>
<dbReference type="InterPro" id="IPR000792">
    <property type="entry name" value="Tscrpt_reg_LuxR_C"/>
</dbReference>
<keyword evidence="2" id="KW-0677">Repeat</keyword>
<dbReference type="PANTHER" id="PTHR45632">
    <property type="entry name" value="LD33804P"/>
    <property type="match status" value="1"/>
</dbReference>
<dbReference type="Gene3D" id="2.120.10.80">
    <property type="entry name" value="Kelch-type beta propeller"/>
    <property type="match status" value="2"/>
</dbReference>
<evidence type="ECO:0000256" key="2">
    <source>
        <dbReference type="ARBA" id="ARBA00022737"/>
    </source>
</evidence>
<evidence type="ECO:0000256" key="1">
    <source>
        <dbReference type="ARBA" id="ARBA00022441"/>
    </source>
</evidence>
<dbReference type="InterPro" id="IPR036388">
    <property type="entry name" value="WH-like_DNA-bd_sf"/>
</dbReference>
<dbReference type="Proteomes" id="UP000197025">
    <property type="component" value="Unassembled WGS sequence"/>
</dbReference>
<dbReference type="SUPFAM" id="SSF117281">
    <property type="entry name" value="Kelch motif"/>
    <property type="match status" value="1"/>
</dbReference>
<dbReference type="InterPro" id="IPR016032">
    <property type="entry name" value="Sig_transdc_resp-reg_C-effctor"/>
</dbReference>
<evidence type="ECO:0000256" key="5">
    <source>
        <dbReference type="ARBA" id="ARBA00023163"/>
    </source>
</evidence>
<keyword evidence="1" id="KW-0880">Kelch repeat</keyword>
<dbReference type="OrthoDB" id="1806906at2"/>
<dbReference type="PROSITE" id="PS00622">
    <property type="entry name" value="HTH_LUXR_1"/>
    <property type="match status" value="1"/>
</dbReference>
<dbReference type="InterPro" id="IPR006652">
    <property type="entry name" value="Kelch_1"/>
</dbReference>
<dbReference type="RefSeq" id="WP_159461553.1">
    <property type="nucleotide sequence ID" value="NZ_FYEK01000012.1"/>
</dbReference>
<organism evidence="7 8">
    <name type="scientific">Thermoflexus hugenholtzii JAD2</name>
    <dbReference type="NCBI Taxonomy" id="877466"/>
    <lineage>
        <taxon>Bacteria</taxon>
        <taxon>Bacillati</taxon>
        <taxon>Chloroflexota</taxon>
        <taxon>Thermoflexia</taxon>
        <taxon>Thermoflexales</taxon>
        <taxon>Thermoflexaceae</taxon>
        <taxon>Thermoflexus</taxon>
    </lineage>
</organism>
<dbReference type="InterPro" id="IPR015915">
    <property type="entry name" value="Kelch-typ_b-propeller"/>
</dbReference>